<dbReference type="InterPro" id="IPR008333">
    <property type="entry name" value="Cbr1-like_FAD-bd_dom"/>
</dbReference>
<dbReference type="SUPFAM" id="SSF50475">
    <property type="entry name" value="FMN-binding split barrel"/>
    <property type="match status" value="1"/>
</dbReference>
<dbReference type="PANTHER" id="PTHR42815">
    <property type="entry name" value="FAD-BINDING, PUTATIVE (AFU_ORTHOLOGUE AFUA_6G07600)-RELATED"/>
    <property type="match status" value="1"/>
</dbReference>
<evidence type="ECO:0000313" key="3">
    <source>
        <dbReference type="EMBL" id="SEP59243.1"/>
    </source>
</evidence>
<dbReference type="CDD" id="cd00207">
    <property type="entry name" value="fer2"/>
    <property type="match status" value="1"/>
</dbReference>
<dbReference type="SUPFAM" id="SSF63380">
    <property type="entry name" value="Riboflavin synthase domain-like"/>
    <property type="match status" value="1"/>
</dbReference>
<proteinExistence type="predicted"/>
<dbReference type="InterPro" id="IPR012675">
    <property type="entry name" value="Beta-grasp_dom_sf"/>
</dbReference>
<dbReference type="InterPro" id="IPR017938">
    <property type="entry name" value="Riboflavin_synthase-like_b-brl"/>
</dbReference>
<dbReference type="Pfam" id="PF00970">
    <property type="entry name" value="FAD_binding_6"/>
    <property type="match status" value="1"/>
</dbReference>
<dbReference type="InterPro" id="IPR011576">
    <property type="entry name" value="Pyridox_Oxase_N"/>
</dbReference>
<dbReference type="SUPFAM" id="SSF52343">
    <property type="entry name" value="Ferredoxin reductase-like, C-terminal NADP-linked domain"/>
    <property type="match status" value="1"/>
</dbReference>
<comment type="caution">
    <text evidence="3">The sequence shown here is derived from an EMBL/GenBank/DDBJ whole genome shotgun (WGS) entry which is preliminary data.</text>
</comment>
<dbReference type="PRINTS" id="PR00410">
    <property type="entry name" value="PHEHYDRXLASE"/>
</dbReference>
<dbReference type="Gene3D" id="2.30.110.10">
    <property type="entry name" value="Electron Transport, Fmn-binding Protein, Chain A"/>
    <property type="match status" value="1"/>
</dbReference>
<dbReference type="Pfam" id="PF01243">
    <property type="entry name" value="PNPOx_N"/>
    <property type="match status" value="1"/>
</dbReference>
<dbReference type="RefSeq" id="WP_069517135.1">
    <property type="nucleotide sequence ID" value="NZ_FOFP01000001.1"/>
</dbReference>
<dbReference type="InterPro" id="IPR001041">
    <property type="entry name" value="2Fe-2S_ferredoxin-type"/>
</dbReference>
<evidence type="ECO:0000313" key="4">
    <source>
        <dbReference type="Proteomes" id="UP000198512"/>
    </source>
</evidence>
<dbReference type="InterPro" id="IPR006058">
    <property type="entry name" value="2Fe2S_fd_BS"/>
</dbReference>
<accession>A0ABY1AZQ3</accession>
<evidence type="ECO:0008006" key="5">
    <source>
        <dbReference type="Google" id="ProtNLM"/>
    </source>
</evidence>
<dbReference type="SUPFAM" id="SSF54292">
    <property type="entry name" value="2Fe-2S ferredoxin-like"/>
    <property type="match status" value="1"/>
</dbReference>
<dbReference type="InterPro" id="IPR039261">
    <property type="entry name" value="FNR_nucleotide-bd"/>
</dbReference>
<organism evidence="3 4">
    <name type="scientific">Pseudomonas cuatrocienegasensis</name>
    <dbReference type="NCBI Taxonomy" id="543360"/>
    <lineage>
        <taxon>Bacteria</taxon>
        <taxon>Pseudomonadati</taxon>
        <taxon>Pseudomonadota</taxon>
        <taxon>Gammaproteobacteria</taxon>
        <taxon>Pseudomonadales</taxon>
        <taxon>Pseudomonadaceae</taxon>
        <taxon>Pseudomonas</taxon>
    </lineage>
</organism>
<dbReference type="PROSITE" id="PS51085">
    <property type="entry name" value="2FE2S_FER_2"/>
    <property type="match status" value="1"/>
</dbReference>
<protein>
    <recommendedName>
        <fullName evidence="5">FAD-binding oxidoreductase</fullName>
    </recommendedName>
</protein>
<feature type="domain" description="FAD-binding FR-type" evidence="2">
    <location>
        <begin position="330"/>
        <end position="432"/>
    </location>
</feature>
<feature type="domain" description="2Fe-2S ferredoxin-type" evidence="1">
    <location>
        <begin position="594"/>
        <end position="684"/>
    </location>
</feature>
<dbReference type="CDD" id="cd06184">
    <property type="entry name" value="flavohem_like_fad_nad_binding"/>
    <property type="match status" value="1"/>
</dbReference>
<dbReference type="Proteomes" id="UP000198512">
    <property type="component" value="Unassembled WGS sequence"/>
</dbReference>
<dbReference type="Gene3D" id="3.40.50.80">
    <property type="entry name" value="Nucleotide-binding domain of ferredoxin-NADP reductase (FNR) module"/>
    <property type="match status" value="1"/>
</dbReference>
<dbReference type="PROSITE" id="PS00197">
    <property type="entry name" value="2FE2S_FER_1"/>
    <property type="match status" value="1"/>
</dbReference>
<reference evidence="3 4" key="1">
    <citation type="submission" date="2016-10" db="EMBL/GenBank/DDBJ databases">
        <authorList>
            <person name="Varghese N."/>
            <person name="Submissions S."/>
        </authorList>
    </citation>
    <scope>NUCLEOTIDE SEQUENCE [LARGE SCALE GENOMIC DNA]</scope>
    <source>
        <strain evidence="3 4">CIP 109853</strain>
    </source>
</reference>
<dbReference type="InterPro" id="IPR017927">
    <property type="entry name" value="FAD-bd_FR_type"/>
</dbReference>
<keyword evidence="4" id="KW-1185">Reference proteome</keyword>
<dbReference type="PANTHER" id="PTHR42815:SF2">
    <property type="entry name" value="FAD-BINDING, PUTATIVE (AFU_ORTHOLOGUE AFUA_6G07600)-RELATED"/>
    <property type="match status" value="1"/>
</dbReference>
<dbReference type="InterPro" id="IPR001433">
    <property type="entry name" value="OxRdtase_FAD/NAD-bd"/>
</dbReference>
<evidence type="ECO:0000259" key="2">
    <source>
        <dbReference type="PROSITE" id="PS51384"/>
    </source>
</evidence>
<name>A0ABY1AZQ3_9PSED</name>
<dbReference type="InterPro" id="IPR012349">
    <property type="entry name" value="Split_barrel_FMN-bd"/>
</dbReference>
<dbReference type="EMBL" id="FOFP01000001">
    <property type="protein sequence ID" value="SEP59243.1"/>
    <property type="molecule type" value="Genomic_DNA"/>
</dbReference>
<gene>
    <name evidence="3" type="ORF">SAMN05216600_10117</name>
</gene>
<dbReference type="Gene3D" id="2.40.30.10">
    <property type="entry name" value="Translation factors"/>
    <property type="match status" value="1"/>
</dbReference>
<sequence>MDHLPKHRRSPWHAGEKQLQERYSVSERMEVIGQKVIRDYMPEQHREFYQQLPFMLVGAVDAQQRPWATLLEGPEGFVTSPDPQQLLVAVQPDEQDPAAAGLQPGQAIGLLGIELHTRRRNRINGVIQQVSADGLAVAVEHSYGNCPKYIQARGYSRLPERLKHRAAREDFTELNARTTELIRAADTFFIASYFDHDAHSRSVDVSHRGGRAGFVKVEGNRLTIPDYAGNLFFNTLGNLQANPVAGLLFVDFVSGDMLQLTGRTELILDGPMITAFEGAERLWTFDVEQAVLRPAATALRWEFHDYAPTSLATGSWAEADEKLRQNEQRRQWQQWRVTQIQQESQDIRSLFIQPLDKAAVAFTPGQHMPLRLQTPDAEAPLIRTYSVSSAPSDGHIRISVKAQGPASHHLHKHVQVGDVLEVRPPMGSFTLIEETERPVVLIAAGVGITPLLSMFRELAAQTHQSQRQVHLFQSARTLEDLPFQVELKALQQRDAERLHLHRALSRPGADAVAGRDFEITGRLDFAQVKARLPLDDYDFYLCGPGSFLQSMYDGLRGLNIVDERIHAEAFGPSTLQRLAVEPFAAPAQLPAASAPVPVYFSSSAKEARWTPGSGSLLELAESRGLSPDFSCRGGSCGTCKTRLISGNVHYPNPPAQLPASDSVLICCAVPAQQEGGIQPLVLEL</sequence>
<dbReference type="InterPro" id="IPR036010">
    <property type="entry name" value="2Fe-2S_ferredoxin-like_sf"/>
</dbReference>
<evidence type="ECO:0000259" key="1">
    <source>
        <dbReference type="PROSITE" id="PS51085"/>
    </source>
</evidence>
<dbReference type="PROSITE" id="PS51384">
    <property type="entry name" value="FAD_FR"/>
    <property type="match status" value="1"/>
</dbReference>
<dbReference type="Gene3D" id="3.10.20.30">
    <property type="match status" value="1"/>
</dbReference>
<dbReference type="Pfam" id="PF00111">
    <property type="entry name" value="Fer2"/>
    <property type="match status" value="1"/>
</dbReference>
<dbReference type="Pfam" id="PF00175">
    <property type="entry name" value="NAD_binding_1"/>
    <property type="match status" value="1"/>
</dbReference>